<proteinExistence type="predicted"/>
<dbReference type="AlphaFoldDB" id="A0A9Q9B4X2"/>
<sequence length="397" mass="45294">MDGLWSDVKENCHFHIALATKLQSEEIFLDAMRHFIGSRSNLSDLTSRLFFDAGYAFEIACIRECQRRRTAVLMKDIQGLTLATCIPDIGPRFLGPAKPLKTCFFSSAHDPSHHERVRGIARHIFTEWLSHQLHGEKHQAYVEARIWPWEFEEITTIDVDSPMTSFRNACTLALESVQTGNELKIFDINAAEAFVRASSLAASPYTTLQVQAELKMLVNEMANLARPLLMKPDYTPVQPYSDFWSPDRLRTPTYDSQSHRGGPNARGRGCGRGYRAPSPERGTGTIPEGALGYKYTFINDELSVEERRETRRKENADHSHPYRYGMTANDDSEIHYFTATRFDESYIPWKHDKKLSMPYKIHGLRPASRKWLKALELLDEGDDDEGEDGNQDLSESV</sequence>
<name>A0A9Q9B4X2_9PEZI</name>
<evidence type="ECO:0000313" key="2">
    <source>
        <dbReference type="EMBL" id="USW57553.1"/>
    </source>
</evidence>
<keyword evidence="3" id="KW-1185">Reference proteome</keyword>
<reference evidence="2" key="1">
    <citation type="submission" date="2022-06" db="EMBL/GenBank/DDBJ databases">
        <title>Complete genome sequences of two strains of the flax pathogen Septoria linicola.</title>
        <authorList>
            <person name="Lapalu N."/>
            <person name="Simon A."/>
            <person name="Demenou B."/>
            <person name="Paumier D."/>
            <person name="Guillot M.-P."/>
            <person name="Gout L."/>
            <person name="Valade R."/>
        </authorList>
    </citation>
    <scope>NUCLEOTIDE SEQUENCE</scope>
    <source>
        <strain evidence="2">SE15195</strain>
    </source>
</reference>
<dbReference type="EMBL" id="CP099427">
    <property type="protein sequence ID" value="USW57553.1"/>
    <property type="molecule type" value="Genomic_DNA"/>
</dbReference>
<dbReference type="Proteomes" id="UP001056384">
    <property type="component" value="Chromosome 10"/>
</dbReference>
<protein>
    <submittedName>
        <fullName evidence="2">Uncharacterized protein</fullName>
    </submittedName>
</protein>
<feature type="region of interest" description="Disordered" evidence="1">
    <location>
        <begin position="252"/>
        <end position="286"/>
    </location>
</feature>
<accession>A0A9Q9B4X2</accession>
<evidence type="ECO:0000313" key="3">
    <source>
        <dbReference type="Proteomes" id="UP001056384"/>
    </source>
</evidence>
<evidence type="ECO:0000256" key="1">
    <source>
        <dbReference type="SAM" id="MobiDB-lite"/>
    </source>
</evidence>
<organism evidence="2 3">
    <name type="scientific">Septoria linicola</name>
    <dbReference type="NCBI Taxonomy" id="215465"/>
    <lineage>
        <taxon>Eukaryota</taxon>
        <taxon>Fungi</taxon>
        <taxon>Dikarya</taxon>
        <taxon>Ascomycota</taxon>
        <taxon>Pezizomycotina</taxon>
        <taxon>Dothideomycetes</taxon>
        <taxon>Dothideomycetidae</taxon>
        <taxon>Mycosphaerellales</taxon>
        <taxon>Mycosphaerellaceae</taxon>
        <taxon>Septoria</taxon>
    </lineage>
</organism>
<dbReference type="OrthoDB" id="3635520at2759"/>
<gene>
    <name evidence="2" type="ORF">Slin15195_G108720</name>
</gene>